<dbReference type="Proteomes" id="UP001138500">
    <property type="component" value="Unassembled WGS sequence"/>
</dbReference>
<name>A0A9W7SK24_9PEZI</name>
<evidence type="ECO:0000313" key="2">
    <source>
        <dbReference type="Proteomes" id="UP001138500"/>
    </source>
</evidence>
<dbReference type="EMBL" id="RIBY02002356">
    <property type="protein sequence ID" value="KAH9818187.1"/>
    <property type="molecule type" value="Genomic_DNA"/>
</dbReference>
<reference evidence="1 2" key="2">
    <citation type="journal article" date="2021" name="Curr. Genet.">
        <title>Genetic response to nitrogen starvation in the aggressive Eucalyptus foliar pathogen Teratosphaeria destructans.</title>
        <authorList>
            <person name="Havenga M."/>
            <person name="Wingfield B.D."/>
            <person name="Wingfield M.J."/>
            <person name="Dreyer L.L."/>
            <person name="Roets F."/>
            <person name="Aylward J."/>
        </authorList>
    </citation>
    <scope>NUCLEOTIDE SEQUENCE [LARGE SCALE GENOMIC DNA]</scope>
    <source>
        <strain evidence="1">CMW44962</strain>
    </source>
</reference>
<dbReference type="AlphaFoldDB" id="A0A9W7SK24"/>
<organism evidence="1 2">
    <name type="scientific">Teratosphaeria destructans</name>
    <dbReference type="NCBI Taxonomy" id="418781"/>
    <lineage>
        <taxon>Eukaryota</taxon>
        <taxon>Fungi</taxon>
        <taxon>Dikarya</taxon>
        <taxon>Ascomycota</taxon>
        <taxon>Pezizomycotina</taxon>
        <taxon>Dothideomycetes</taxon>
        <taxon>Dothideomycetidae</taxon>
        <taxon>Mycosphaerellales</taxon>
        <taxon>Teratosphaeriaceae</taxon>
        <taxon>Teratosphaeria</taxon>
    </lineage>
</organism>
<reference evidence="1 2" key="1">
    <citation type="journal article" date="2018" name="IMA Fungus">
        <title>IMA Genome-F 10: Nine draft genome sequences of Claviceps purpurea s.lat., including C. arundinis, C. humidiphila, and C. cf. spartinae, pseudomolecules for the pitch canker pathogen Fusarium circinatum, draft genome of Davidsoniella eucalypti, Grosmannia galeiformis, Quambalaria eucalypti, and Teratosphaeria destructans.</title>
        <authorList>
            <person name="Wingfield B.D."/>
            <person name="Liu M."/>
            <person name="Nguyen H.D."/>
            <person name="Lane F.A."/>
            <person name="Morgan S.W."/>
            <person name="De Vos L."/>
            <person name="Wilken P.M."/>
            <person name="Duong T.A."/>
            <person name="Aylward J."/>
            <person name="Coetzee M.P."/>
            <person name="Dadej K."/>
            <person name="De Beer Z.W."/>
            <person name="Findlay W."/>
            <person name="Havenga M."/>
            <person name="Kolarik M."/>
            <person name="Menzies J.G."/>
            <person name="Naidoo K."/>
            <person name="Pochopski O."/>
            <person name="Shoukouhi P."/>
            <person name="Santana Q.C."/>
            <person name="Seifert K.A."/>
            <person name="Soal N."/>
            <person name="Steenkamp E.T."/>
            <person name="Tatham C.T."/>
            <person name="van der Nest M.A."/>
            <person name="Wingfield M.J."/>
        </authorList>
    </citation>
    <scope>NUCLEOTIDE SEQUENCE [LARGE SCALE GENOMIC DNA]</scope>
    <source>
        <strain evidence="1">CMW44962</strain>
    </source>
</reference>
<gene>
    <name evidence="1" type="ORF">Tdes44962_MAKER05381</name>
</gene>
<proteinExistence type="predicted"/>
<keyword evidence="2" id="KW-1185">Reference proteome</keyword>
<dbReference type="OrthoDB" id="10568088at2759"/>
<comment type="caution">
    <text evidence="1">The sequence shown here is derived from an EMBL/GenBank/DDBJ whole genome shotgun (WGS) entry which is preliminary data.</text>
</comment>
<accession>A0A9W7SK24</accession>
<evidence type="ECO:0000313" key="1">
    <source>
        <dbReference type="EMBL" id="KAH9818187.1"/>
    </source>
</evidence>
<sequence length="215" mass="24783">MIESQIHKSMYRSMREGKPCCWSSHEEMGMRLTAFAVSREQERRRHRFCASTSRRRAVTMHSVCGCILLRLCDISSDASHSARRLRVRHRYPCPECWVEPCCDIPGWWVEVIRQMSSTSLSGCTYALHGVCNRCARVDQMIDRQCCPLDDYCVRYDRRCMTVCVTANVGMQDGTETHSPWPFETRWLPSKGGPEVSVPRVSEVCLAKHPDRVPVH</sequence>
<protein>
    <submittedName>
        <fullName evidence="1">Uncharacterized protein</fullName>
    </submittedName>
</protein>